<dbReference type="InterPro" id="IPR015797">
    <property type="entry name" value="NUDIX_hydrolase-like_dom_sf"/>
</dbReference>
<dbReference type="Gene3D" id="3.90.79.10">
    <property type="entry name" value="Nucleoside Triphosphate Pyrophosphohydrolase"/>
    <property type="match status" value="1"/>
</dbReference>
<dbReference type="SUPFAM" id="SSF55811">
    <property type="entry name" value="Nudix"/>
    <property type="match status" value="1"/>
</dbReference>
<dbReference type="PROSITE" id="PS51462">
    <property type="entry name" value="NUDIX"/>
    <property type="match status" value="1"/>
</dbReference>
<dbReference type="PRINTS" id="PR00502">
    <property type="entry name" value="NUDIXFAMILY"/>
</dbReference>
<protein>
    <submittedName>
        <fullName evidence="6">NUDIX domain-containing protein</fullName>
    </submittedName>
</protein>
<dbReference type="InterPro" id="IPR020476">
    <property type="entry name" value="Nudix_hydrolase"/>
</dbReference>
<dbReference type="InterPro" id="IPR000086">
    <property type="entry name" value="NUDIX_hydrolase_dom"/>
</dbReference>
<reference evidence="6" key="1">
    <citation type="submission" date="2022-10" db="EMBL/GenBank/DDBJ databases">
        <title>Whole-Genome Sequencing of Brachybacterium huguangmaarense BRM-3, Isolated from Betula schmidtii.</title>
        <authorList>
            <person name="Haam D."/>
        </authorList>
    </citation>
    <scope>NUCLEOTIDE SEQUENCE</scope>
    <source>
        <strain evidence="6">BRM-3</strain>
    </source>
</reference>
<evidence type="ECO:0000256" key="4">
    <source>
        <dbReference type="RuleBase" id="RU003476"/>
    </source>
</evidence>
<dbReference type="EMBL" id="CP107020">
    <property type="protein sequence ID" value="UYG16228.1"/>
    <property type="molecule type" value="Genomic_DNA"/>
</dbReference>
<dbReference type="RefSeq" id="WP_263593441.1">
    <property type="nucleotide sequence ID" value="NZ_CP107020.1"/>
</dbReference>
<dbReference type="CDD" id="cd04699">
    <property type="entry name" value="NUDIX_MutT_Nudt1"/>
    <property type="match status" value="1"/>
</dbReference>
<keyword evidence="7" id="KW-1185">Reference proteome</keyword>
<keyword evidence="3 4" id="KW-0378">Hydrolase</keyword>
<dbReference type="InterPro" id="IPR020084">
    <property type="entry name" value="NUDIX_hydrolase_CS"/>
</dbReference>
<comment type="cofactor">
    <cofactor evidence="1">
        <name>Mg(2+)</name>
        <dbReference type="ChEBI" id="CHEBI:18420"/>
    </cofactor>
</comment>
<dbReference type="PANTHER" id="PTHR43046">
    <property type="entry name" value="GDP-MANNOSE MANNOSYL HYDROLASE"/>
    <property type="match status" value="1"/>
</dbReference>
<sequence length="134" mass="14853">MRWPVSVKGVVLDEDGRVLLGRNDRDEWELLGGRLESGESPDEAVRREIREEAGLDVRPVLLLRTWVFDPVPGSSVLIGTFGCELRGGTLVASSEHSCVRFHEPRAVAALPLPEGYRTDIGLWRGARDSRPHNG</sequence>
<gene>
    <name evidence="6" type="ORF">BRM3_11480</name>
</gene>
<evidence type="ECO:0000313" key="7">
    <source>
        <dbReference type="Proteomes" id="UP001164305"/>
    </source>
</evidence>
<dbReference type="Proteomes" id="UP001164305">
    <property type="component" value="Chromosome"/>
</dbReference>
<evidence type="ECO:0000256" key="1">
    <source>
        <dbReference type="ARBA" id="ARBA00001946"/>
    </source>
</evidence>
<evidence type="ECO:0000256" key="3">
    <source>
        <dbReference type="ARBA" id="ARBA00022801"/>
    </source>
</evidence>
<proteinExistence type="inferred from homology"/>
<evidence type="ECO:0000259" key="5">
    <source>
        <dbReference type="PROSITE" id="PS51462"/>
    </source>
</evidence>
<comment type="similarity">
    <text evidence="2 4">Belongs to the Nudix hydrolase family.</text>
</comment>
<evidence type="ECO:0000313" key="6">
    <source>
        <dbReference type="EMBL" id="UYG16228.1"/>
    </source>
</evidence>
<feature type="domain" description="Nudix hydrolase" evidence="5">
    <location>
        <begin position="2"/>
        <end position="126"/>
    </location>
</feature>
<evidence type="ECO:0000256" key="2">
    <source>
        <dbReference type="ARBA" id="ARBA00005582"/>
    </source>
</evidence>
<accession>A0ABY6G0M6</accession>
<organism evidence="6 7">
    <name type="scientific">Brachybacterium huguangmaarense</name>
    <dbReference type="NCBI Taxonomy" id="1652028"/>
    <lineage>
        <taxon>Bacteria</taxon>
        <taxon>Bacillati</taxon>
        <taxon>Actinomycetota</taxon>
        <taxon>Actinomycetes</taxon>
        <taxon>Micrococcales</taxon>
        <taxon>Dermabacteraceae</taxon>
        <taxon>Brachybacterium</taxon>
    </lineage>
</organism>
<dbReference type="PROSITE" id="PS00893">
    <property type="entry name" value="NUDIX_BOX"/>
    <property type="match status" value="1"/>
</dbReference>
<dbReference type="PANTHER" id="PTHR43046:SF14">
    <property type="entry name" value="MUTT_NUDIX FAMILY PROTEIN"/>
    <property type="match status" value="1"/>
</dbReference>
<dbReference type="Pfam" id="PF00293">
    <property type="entry name" value="NUDIX"/>
    <property type="match status" value="1"/>
</dbReference>
<name>A0ABY6G0M6_9MICO</name>